<keyword evidence="3" id="KW-1185">Reference proteome</keyword>
<proteinExistence type="predicted"/>
<dbReference type="GeneID" id="8246252"/>
<feature type="compositionally biased region" description="Basic residues" evidence="1">
    <location>
        <begin position="147"/>
        <end position="156"/>
    </location>
</feature>
<feature type="compositionally biased region" description="Basic and acidic residues" evidence="1">
    <location>
        <begin position="269"/>
        <end position="280"/>
    </location>
</feature>
<gene>
    <name evidence="2" type="ORF">MICPUN_61550</name>
</gene>
<feature type="compositionally biased region" description="Low complexity" evidence="1">
    <location>
        <begin position="28"/>
        <end position="43"/>
    </location>
</feature>
<organism evidence="2 3">
    <name type="scientific">Micromonas commoda (strain RCC299 / NOUM17 / CCMP2709)</name>
    <name type="common">Picoplanktonic green alga</name>
    <dbReference type="NCBI Taxonomy" id="296587"/>
    <lineage>
        <taxon>Eukaryota</taxon>
        <taxon>Viridiplantae</taxon>
        <taxon>Chlorophyta</taxon>
        <taxon>Mamiellophyceae</taxon>
        <taxon>Mamiellales</taxon>
        <taxon>Mamiellaceae</taxon>
        <taxon>Micromonas</taxon>
    </lineage>
</organism>
<feature type="compositionally biased region" description="Basic and acidic residues" evidence="1">
    <location>
        <begin position="11"/>
        <end position="22"/>
    </location>
</feature>
<dbReference type="AlphaFoldDB" id="C1ECV1"/>
<feature type="region of interest" description="Disordered" evidence="1">
    <location>
        <begin position="1"/>
        <end position="202"/>
    </location>
</feature>
<feature type="region of interest" description="Disordered" evidence="1">
    <location>
        <begin position="390"/>
        <end position="416"/>
    </location>
</feature>
<feature type="compositionally biased region" description="Basic and acidic residues" evidence="1">
    <location>
        <begin position="298"/>
        <end position="315"/>
    </location>
</feature>
<reference evidence="2 3" key="1">
    <citation type="journal article" date="2009" name="Science">
        <title>Green evolution and dynamic adaptations revealed by genomes of the marine picoeukaryotes Micromonas.</title>
        <authorList>
            <person name="Worden A.Z."/>
            <person name="Lee J.H."/>
            <person name="Mock T."/>
            <person name="Rouze P."/>
            <person name="Simmons M.P."/>
            <person name="Aerts A.L."/>
            <person name="Allen A.E."/>
            <person name="Cuvelier M.L."/>
            <person name="Derelle E."/>
            <person name="Everett M.V."/>
            <person name="Foulon E."/>
            <person name="Grimwood J."/>
            <person name="Gundlach H."/>
            <person name="Henrissat B."/>
            <person name="Napoli C."/>
            <person name="McDonald S.M."/>
            <person name="Parker M.S."/>
            <person name="Rombauts S."/>
            <person name="Salamov A."/>
            <person name="Von Dassow P."/>
            <person name="Badger J.H."/>
            <person name="Coutinho P.M."/>
            <person name="Demir E."/>
            <person name="Dubchak I."/>
            <person name="Gentemann C."/>
            <person name="Eikrem W."/>
            <person name="Gready J.E."/>
            <person name="John U."/>
            <person name="Lanier W."/>
            <person name="Lindquist E.A."/>
            <person name="Lucas S."/>
            <person name="Mayer K.F."/>
            <person name="Moreau H."/>
            <person name="Not F."/>
            <person name="Otillar R."/>
            <person name="Panaud O."/>
            <person name="Pangilinan J."/>
            <person name="Paulsen I."/>
            <person name="Piegu B."/>
            <person name="Poliakov A."/>
            <person name="Robbens S."/>
            <person name="Schmutz J."/>
            <person name="Toulza E."/>
            <person name="Wyss T."/>
            <person name="Zelensky A."/>
            <person name="Zhou K."/>
            <person name="Armbrust E.V."/>
            <person name="Bhattacharya D."/>
            <person name="Goodenough U.W."/>
            <person name="Van de Peer Y."/>
            <person name="Grigoriev I.V."/>
        </authorList>
    </citation>
    <scope>NUCLEOTIDE SEQUENCE [LARGE SCALE GENOMIC DNA]</scope>
    <source>
        <strain evidence="3">RCC299 / NOUM17</strain>
    </source>
</reference>
<dbReference type="Proteomes" id="UP000002009">
    <property type="component" value="Chromosome 9"/>
</dbReference>
<dbReference type="KEGG" id="mis:MICPUN_61550"/>
<evidence type="ECO:0000313" key="3">
    <source>
        <dbReference type="Proteomes" id="UP000002009"/>
    </source>
</evidence>
<feature type="region of interest" description="Disordered" evidence="1">
    <location>
        <begin position="241"/>
        <end position="283"/>
    </location>
</feature>
<dbReference type="InParanoid" id="C1ECV1"/>
<dbReference type="RefSeq" id="XP_002504711.1">
    <property type="nucleotide sequence ID" value="XM_002504665.1"/>
</dbReference>
<evidence type="ECO:0000313" key="2">
    <source>
        <dbReference type="EMBL" id="ACO65969.1"/>
    </source>
</evidence>
<dbReference type="OMA" id="HAARSSW"/>
<protein>
    <submittedName>
        <fullName evidence="2">Uncharacterized protein</fullName>
    </submittedName>
</protein>
<name>C1ECV1_MICCC</name>
<feature type="compositionally biased region" description="Basic and acidic residues" evidence="1">
    <location>
        <begin position="79"/>
        <end position="92"/>
    </location>
</feature>
<feature type="compositionally biased region" description="Pro residues" evidence="1">
    <location>
        <begin position="1"/>
        <end position="10"/>
    </location>
</feature>
<feature type="compositionally biased region" description="Basic residues" evidence="1">
    <location>
        <begin position="62"/>
        <end position="78"/>
    </location>
</feature>
<feature type="region of interest" description="Disordered" evidence="1">
    <location>
        <begin position="296"/>
        <end position="316"/>
    </location>
</feature>
<feature type="compositionally biased region" description="Basic and acidic residues" evidence="1">
    <location>
        <begin position="241"/>
        <end position="259"/>
    </location>
</feature>
<evidence type="ECO:0000256" key="1">
    <source>
        <dbReference type="SAM" id="MobiDB-lite"/>
    </source>
</evidence>
<sequence>MGGEIWPPPPRPERDWDREGPRGRSRSRSGSPARSRRGGYSSRSRSRSLDRRHAARSSWSRSRSRSRSRSGSRGRRRRPFDPRDVDVDDAGRPHAAAGLGFDEEINPKADALLDAASGGDGRIWEHDDRDRKRKRGRGRGGSPSASRRSRSRRHSRGNSDDDDDEPEKPSAAKTVDQETMLRMEIEASAAEKRNPEQKLDQLNLGWNSETAAVFKRAREKIAGVSGNSFDPLQLALERARERRRTNAADAMEKLEERKNARGKLRRGRKDGDHRDDDGRRTYGKLGGLGNIDAYGKNKGVDARTERDARARHDTSAEGIANALERKAATYAKLAAGEYDEKDADKYDVDFHAKGAVGRAGCAMAELEEEARKRDLGASIAFDYGRGGMPEWRGGAPPPPPPDLVRVREVPPPPPMAMMPPPVMTVPPPPMMPPPLVPPPPPPFG</sequence>
<dbReference type="EMBL" id="CP001329">
    <property type="protein sequence ID" value="ACO65969.1"/>
    <property type="molecule type" value="Genomic_DNA"/>
</dbReference>
<accession>C1ECV1</accession>
<feature type="compositionally biased region" description="Basic and acidic residues" evidence="1">
    <location>
        <begin position="167"/>
        <end position="199"/>
    </location>
</feature>